<reference evidence="5" key="1">
    <citation type="submission" date="2020-07" db="EMBL/GenBank/DDBJ databases">
        <title>Complete genome sequencing of Clostridia bacterium strain 12CBH8.</title>
        <authorList>
            <person name="Sakamoto M."/>
            <person name="Murakami T."/>
            <person name="Mori H."/>
        </authorList>
    </citation>
    <scope>NUCLEOTIDE SEQUENCE [LARGE SCALE GENOMIC DNA]</scope>
    <source>
        <strain evidence="5">12CBH8</strain>
    </source>
</reference>
<feature type="domain" description="EamA" evidence="3">
    <location>
        <begin position="150"/>
        <end position="281"/>
    </location>
</feature>
<feature type="transmembrane region" description="Helical" evidence="2">
    <location>
        <begin position="267"/>
        <end position="286"/>
    </location>
</feature>
<evidence type="ECO:0000313" key="5">
    <source>
        <dbReference type="Proteomes" id="UP000593890"/>
    </source>
</evidence>
<feature type="domain" description="EamA" evidence="3">
    <location>
        <begin position="9"/>
        <end position="139"/>
    </location>
</feature>
<gene>
    <name evidence="4" type="ORF">C12CBH8_20940</name>
</gene>
<keyword evidence="5" id="KW-1185">Reference proteome</keyword>
<dbReference type="AlphaFoldDB" id="A0A7I8D603"/>
<dbReference type="PANTHER" id="PTHR22911">
    <property type="entry name" value="ACYL-MALONYL CONDENSING ENZYME-RELATED"/>
    <property type="match status" value="1"/>
</dbReference>
<dbReference type="EMBL" id="AP023321">
    <property type="protein sequence ID" value="BCI61455.1"/>
    <property type="molecule type" value="Genomic_DNA"/>
</dbReference>
<keyword evidence="2" id="KW-1133">Transmembrane helix</keyword>
<dbReference type="KEGG" id="sman:C12CBH8_20940"/>
<proteinExistence type="inferred from homology"/>
<organism evidence="4 5">
    <name type="scientific">Solibaculum mannosilyticum</name>
    <dbReference type="NCBI Taxonomy" id="2780922"/>
    <lineage>
        <taxon>Bacteria</taxon>
        <taxon>Bacillati</taxon>
        <taxon>Bacillota</taxon>
        <taxon>Clostridia</taxon>
        <taxon>Eubacteriales</taxon>
        <taxon>Oscillospiraceae</taxon>
        <taxon>Solibaculum</taxon>
    </lineage>
</organism>
<dbReference type="InterPro" id="IPR000620">
    <property type="entry name" value="EamA_dom"/>
</dbReference>
<dbReference type="InterPro" id="IPR037185">
    <property type="entry name" value="EmrE-like"/>
</dbReference>
<comment type="similarity">
    <text evidence="1">Belongs to the EamA transporter family.</text>
</comment>
<dbReference type="SUPFAM" id="SSF103481">
    <property type="entry name" value="Multidrug resistance efflux transporter EmrE"/>
    <property type="match status" value="2"/>
</dbReference>
<evidence type="ECO:0000256" key="2">
    <source>
        <dbReference type="SAM" id="Phobius"/>
    </source>
</evidence>
<feature type="transmembrane region" description="Helical" evidence="2">
    <location>
        <begin position="211"/>
        <end position="230"/>
    </location>
</feature>
<evidence type="ECO:0000256" key="1">
    <source>
        <dbReference type="ARBA" id="ARBA00007362"/>
    </source>
</evidence>
<protein>
    <submittedName>
        <fullName evidence="4">EamA family transporter</fullName>
    </submittedName>
</protein>
<feature type="transmembrane region" description="Helical" evidence="2">
    <location>
        <begin position="242"/>
        <end position="261"/>
    </location>
</feature>
<accession>A0A7I8D603</accession>
<feature type="transmembrane region" description="Helical" evidence="2">
    <location>
        <begin position="181"/>
        <end position="205"/>
    </location>
</feature>
<keyword evidence="2" id="KW-0472">Membrane</keyword>
<evidence type="ECO:0000313" key="4">
    <source>
        <dbReference type="EMBL" id="BCI61455.1"/>
    </source>
</evidence>
<dbReference type="Gene3D" id="1.10.3730.20">
    <property type="match status" value="2"/>
</dbReference>
<name>A0A7I8D603_9FIRM</name>
<feature type="transmembrane region" description="Helical" evidence="2">
    <location>
        <begin position="92"/>
        <end position="116"/>
    </location>
</feature>
<evidence type="ECO:0000259" key="3">
    <source>
        <dbReference type="Pfam" id="PF00892"/>
    </source>
</evidence>
<dbReference type="Pfam" id="PF00892">
    <property type="entry name" value="EamA"/>
    <property type="match status" value="2"/>
</dbReference>
<dbReference type="Proteomes" id="UP000593890">
    <property type="component" value="Chromosome"/>
</dbReference>
<feature type="transmembrane region" description="Helical" evidence="2">
    <location>
        <begin position="36"/>
        <end position="55"/>
    </location>
</feature>
<feature type="transmembrane region" description="Helical" evidence="2">
    <location>
        <begin position="150"/>
        <end position="169"/>
    </location>
</feature>
<dbReference type="GO" id="GO:0016020">
    <property type="term" value="C:membrane"/>
    <property type="evidence" value="ECO:0007669"/>
    <property type="project" value="InterPro"/>
</dbReference>
<dbReference type="PANTHER" id="PTHR22911:SF102">
    <property type="entry name" value="MEMBRANE PROTEIN"/>
    <property type="match status" value="1"/>
</dbReference>
<dbReference type="RefSeq" id="WP_215533209.1">
    <property type="nucleotide sequence ID" value="NZ_AP023321.1"/>
</dbReference>
<feature type="transmembrane region" description="Helical" evidence="2">
    <location>
        <begin position="67"/>
        <end position="86"/>
    </location>
</feature>
<sequence>MHNTVNKAYAAYIAALLLFGSNGVVASYISLSSTEIVFWRTFIGSLSLLTIFKLTRQKVSVLRDRRQFLFLVVSGAAMGASWMFLYEAYQQIGVSMASLAYYCGPVLVMAASPLLFHERLTWPKTTGFLTVVCGVLLVNFQAVQQENMGWGLFCGAMSAVLYAVMVIFNKKAHRITGLENSMFQLLTGFLTVAVFLGCKQGFFFSIRSSDLFPILILGLFNTGLGCYFYFSSIRQLPVQTVAILGYFEPMSAVIFSVLFLGEIMQPLQLLGAMLILGGAVFGECAFSHRDPIFHRK</sequence>
<keyword evidence="2" id="KW-0812">Transmembrane</keyword>